<dbReference type="EMBL" id="KL142406">
    <property type="protein sequence ID" value="KDR68783.1"/>
    <property type="molecule type" value="Genomic_DNA"/>
</dbReference>
<evidence type="ECO:0000313" key="4">
    <source>
        <dbReference type="EMBL" id="KDR68783.1"/>
    </source>
</evidence>
<dbReference type="AlphaFoldDB" id="A0A067SPS1"/>
<dbReference type="Proteomes" id="UP000027222">
    <property type="component" value="Unassembled WGS sequence"/>
</dbReference>
<dbReference type="InterPro" id="IPR051478">
    <property type="entry name" value="Beta-lactamase-like_AB/R"/>
</dbReference>
<sequence>MHTDTPFKIFLTFCLAYLAGHYNLFALVAPWRWKKENEKNDVPETFHPELPPLLTPPSADEPAIQDASRKLDVRLQKLHAGGLVQGLNVVVVTANGPIFSKGYGAVNTDENDPEKRKDVDENTIFRISSLTKLFTTLQLWMLKEKGAISWDDDIKKYLPQFSYTPGSWEQYLKRDPIRFESPTEPITLRQIAAHIAGIPRDFPPPQIPKFPENMDGAGLPHYHTTSIPTEDEILDAIKKFPLSNVPYYQPLYSNTGYALLGMACVVADSAHEGASSPKSFPELIRRDIFEPLGMKSSSFRLADQDKPRVAVACTDNEDLDVDLKAMNPSYGVLTCAADLVKLMKTFLDPTRHDRLISPYILRQWLRPVHAWIDDLTEVGLLWEILKIPAAFGRRQRVYQKLGEFNGHYSAFAFNPTSSFGVIVLMTGSYRDTESIVIEAFKHFQPVFEDFQTQAAINTYSGTWRSEDGKSEAVISVVEGSMWLDKYSLNGNDLLAILRDDKPEKIALAPTGREREFRLAKGYRPVTGWRHYGCMSYWVIGSPGHARGAPVDLIYFAQHPGGMTLEIPSAETSLKRV</sequence>
<organism evidence="4 5">
    <name type="scientific">Galerina marginata (strain CBS 339.88)</name>
    <dbReference type="NCBI Taxonomy" id="685588"/>
    <lineage>
        <taxon>Eukaryota</taxon>
        <taxon>Fungi</taxon>
        <taxon>Dikarya</taxon>
        <taxon>Basidiomycota</taxon>
        <taxon>Agaricomycotina</taxon>
        <taxon>Agaricomycetes</taxon>
        <taxon>Agaricomycetidae</taxon>
        <taxon>Agaricales</taxon>
        <taxon>Agaricineae</taxon>
        <taxon>Strophariaceae</taxon>
        <taxon>Galerina</taxon>
    </lineage>
</organism>
<dbReference type="InterPro" id="IPR012338">
    <property type="entry name" value="Beta-lactam/transpept-like"/>
</dbReference>
<dbReference type="Pfam" id="PF00144">
    <property type="entry name" value="Beta-lactamase"/>
    <property type="match status" value="1"/>
</dbReference>
<dbReference type="OrthoDB" id="428260at2759"/>
<keyword evidence="2" id="KW-0472">Membrane</keyword>
<evidence type="ECO:0000259" key="3">
    <source>
        <dbReference type="Pfam" id="PF00144"/>
    </source>
</evidence>
<keyword evidence="2" id="KW-0812">Transmembrane</keyword>
<proteinExistence type="inferred from homology"/>
<dbReference type="STRING" id="685588.A0A067SPS1"/>
<accession>A0A067SPS1</accession>
<feature type="domain" description="Beta-lactamase-related" evidence="3">
    <location>
        <begin position="79"/>
        <end position="431"/>
    </location>
</feature>
<protein>
    <recommendedName>
        <fullName evidence="3">Beta-lactamase-related domain-containing protein</fullName>
    </recommendedName>
</protein>
<evidence type="ECO:0000256" key="2">
    <source>
        <dbReference type="SAM" id="Phobius"/>
    </source>
</evidence>
<keyword evidence="2" id="KW-1133">Transmembrane helix</keyword>
<dbReference type="SUPFAM" id="SSF56601">
    <property type="entry name" value="beta-lactamase/transpeptidase-like"/>
    <property type="match status" value="1"/>
</dbReference>
<comment type="similarity">
    <text evidence="1">Belongs to the beta-lactamase family.</text>
</comment>
<feature type="transmembrane region" description="Helical" evidence="2">
    <location>
        <begin position="6"/>
        <end position="29"/>
    </location>
</feature>
<dbReference type="PANTHER" id="PTHR22935:SF95">
    <property type="entry name" value="BETA-LACTAMASE-LIKE 1-RELATED"/>
    <property type="match status" value="1"/>
</dbReference>
<dbReference type="HOGENOM" id="CLU_030521_0_0_1"/>
<name>A0A067SPS1_GALM3</name>
<dbReference type="PANTHER" id="PTHR22935">
    <property type="entry name" value="PENICILLIN-BINDING PROTEIN"/>
    <property type="match status" value="1"/>
</dbReference>
<dbReference type="InterPro" id="IPR001466">
    <property type="entry name" value="Beta-lactam-related"/>
</dbReference>
<dbReference type="Gene3D" id="3.40.710.10">
    <property type="entry name" value="DD-peptidase/beta-lactamase superfamily"/>
    <property type="match status" value="1"/>
</dbReference>
<keyword evidence="5" id="KW-1185">Reference proteome</keyword>
<evidence type="ECO:0000256" key="1">
    <source>
        <dbReference type="ARBA" id="ARBA00038473"/>
    </source>
</evidence>
<reference evidence="5" key="1">
    <citation type="journal article" date="2014" name="Proc. Natl. Acad. Sci. U.S.A.">
        <title>Extensive sampling of basidiomycete genomes demonstrates inadequacy of the white-rot/brown-rot paradigm for wood decay fungi.</title>
        <authorList>
            <person name="Riley R."/>
            <person name="Salamov A.A."/>
            <person name="Brown D.W."/>
            <person name="Nagy L.G."/>
            <person name="Floudas D."/>
            <person name="Held B.W."/>
            <person name="Levasseur A."/>
            <person name="Lombard V."/>
            <person name="Morin E."/>
            <person name="Otillar R."/>
            <person name="Lindquist E.A."/>
            <person name="Sun H."/>
            <person name="LaButti K.M."/>
            <person name="Schmutz J."/>
            <person name="Jabbour D."/>
            <person name="Luo H."/>
            <person name="Baker S.E."/>
            <person name="Pisabarro A.G."/>
            <person name="Walton J.D."/>
            <person name="Blanchette R.A."/>
            <person name="Henrissat B."/>
            <person name="Martin F."/>
            <person name="Cullen D."/>
            <person name="Hibbett D.S."/>
            <person name="Grigoriev I.V."/>
        </authorList>
    </citation>
    <scope>NUCLEOTIDE SEQUENCE [LARGE SCALE GENOMIC DNA]</scope>
    <source>
        <strain evidence="5">CBS 339.88</strain>
    </source>
</reference>
<evidence type="ECO:0000313" key="5">
    <source>
        <dbReference type="Proteomes" id="UP000027222"/>
    </source>
</evidence>
<gene>
    <name evidence="4" type="ORF">GALMADRAFT_256630</name>
</gene>